<evidence type="ECO:0000256" key="4">
    <source>
        <dbReference type="ARBA" id="ARBA00022832"/>
    </source>
</evidence>
<evidence type="ECO:0000256" key="6">
    <source>
        <dbReference type="ARBA" id="ARBA00023098"/>
    </source>
</evidence>
<comment type="function">
    <text evidence="8">Transfers the 4'-phosphopantetheine moiety from coenzyme A to a Ser of acyl-carrier-protein.</text>
</comment>
<dbReference type="Gene3D" id="3.90.470.20">
    <property type="entry name" value="4'-phosphopantetheinyl transferase domain"/>
    <property type="match status" value="1"/>
</dbReference>
<dbReference type="HAMAP" id="MF_00101">
    <property type="entry name" value="AcpS"/>
    <property type="match status" value="1"/>
</dbReference>
<dbReference type="EC" id="2.7.8.7" evidence="8"/>
<dbReference type="GO" id="GO:0005737">
    <property type="term" value="C:cytoplasm"/>
    <property type="evidence" value="ECO:0007669"/>
    <property type="project" value="UniProtKB-SubCell"/>
</dbReference>
<name>A0A1M7YEU1_9FIRM</name>
<dbReference type="GO" id="GO:0006633">
    <property type="term" value="P:fatty acid biosynthetic process"/>
    <property type="evidence" value="ECO:0007669"/>
    <property type="project" value="UniProtKB-UniRule"/>
</dbReference>
<dbReference type="GO" id="GO:0008897">
    <property type="term" value="F:holo-[acyl-carrier-protein] synthase activity"/>
    <property type="evidence" value="ECO:0007669"/>
    <property type="project" value="UniProtKB-UniRule"/>
</dbReference>
<evidence type="ECO:0000256" key="8">
    <source>
        <dbReference type="HAMAP-Rule" id="MF_00101"/>
    </source>
</evidence>
<dbReference type="OrthoDB" id="517356at2"/>
<comment type="cofactor">
    <cofactor evidence="8">
        <name>Mg(2+)</name>
        <dbReference type="ChEBI" id="CHEBI:18420"/>
    </cofactor>
</comment>
<keyword evidence="1 8" id="KW-0444">Lipid biosynthesis</keyword>
<reference evidence="10 11" key="1">
    <citation type="submission" date="2016-12" db="EMBL/GenBank/DDBJ databases">
        <authorList>
            <person name="Song W.-J."/>
            <person name="Kurnit D.M."/>
        </authorList>
    </citation>
    <scope>NUCLEOTIDE SEQUENCE [LARGE SCALE GENOMIC DNA]</scope>
    <source>
        <strain evidence="10 11">DSM 12503</strain>
    </source>
</reference>
<proteinExistence type="inferred from homology"/>
<keyword evidence="6 8" id="KW-0443">Lipid metabolism</keyword>
<keyword evidence="3 8" id="KW-0479">Metal-binding</keyword>
<keyword evidence="4 8" id="KW-0276">Fatty acid metabolism</keyword>
<keyword evidence="8" id="KW-0963">Cytoplasm</keyword>
<dbReference type="InterPro" id="IPR037143">
    <property type="entry name" value="4-PPantetheinyl_Trfase_dom_sf"/>
</dbReference>
<evidence type="ECO:0000313" key="11">
    <source>
        <dbReference type="Proteomes" id="UP000184612"/>
    </source>
</evidence>
<dbReference type="InterPro" id="IPR008278">
    <property type="entry name" value="4-PPantetheinyl_Trfase_dom"/>
</dbReference>
<evidence type="ECO:0000313" key="10">
    <source>
        <dbReference type="EMBL" id="SHO51099.1"/>
    </source>
</evidence>
<dbReference type="GO" id="GO:0000287">
    <property type="term" value="F:magnesium ion binding"/>
    <property type="evidence" value="ECO:0007669"/>
    <property type="project" value="UniProtKB-UniRule"/>
</dbReference>
<organism evidence="10 11">
    <name type="scientific">Anaerocolumna xylanovorans DSM 12503</name>
    <dbReference type="NCBI Taxonomy" id="1121345"/>
    <lineage>
        <taxon>Bacteria</taxon>
        <taxon>Bacillati</taxon>
        <taxon>Bacillota</taxon>
        <taxon>Clostridia</taxon>
        <taxon>Lachnospirales</taxon>
        <taxon>Lachnospiraceae</taxon>
        <taxon>Anaerocolumna</taxon>
    </lineage>
</organism>
<comment type="catalytic activity">
    <reaction evidence="8">
        <text>apo-[ACP] + CoA = holo-[ACP] + adenosine 3',5'-bisphosphate + H(+)</text>
        <dbReference type="Rhea" id="RHEA:12068"/>
        <dbReference type="Rhea" id="RHEA-COMP:9685"/>
        <dbReference type="Rhea" id="RHEA-COMP:9690"/>
        <dbReference type="ChEBI" id="CHEBI:15378"/>
        <dbReference type="ChEBI" id="CHEBI:29999"/>
        <dbReference type="ChEBI" id="CHEBI:57287"/>
        <dbReference type="ChEBI" id="CHEBI:58343"/>
        <dbReference type="ChEBI" id="CHEBI:64479"/>
        <dbReference type="EC" id="2.7.8.7"/>
    </reaction>
</comment>
<dbReference type="Pfam" id="PF01648">
    <property type="entry name" value="ACPS"/>
    <property type="match status" value="1"/>
</dbReference>
<comment type="similarity">
    <text evidence="8">Belongs to the P-Pant transferase superfamily. AcpS family.</text>
</comment>
<keyword evidence="2 8" id="KW-0808">Transferase</keyword>
<dbReference type="EMBL" id="FRFD01000009">
    <property type="protein sequence ID" value="SHO51099.1"/>
    <property type="molecule type" value="Genomic_DNA"/>
</dbReference>
<accession>A0A1M7YEU1</accession>
<evidence type="ECO:0000256" key="3">
    <source>
        <dbReference type="ARBA" id="ARBA00022723"/>
    </source>
</evidence>
<dbReference type="NCBIfam" id="TIGR00516">
    <property type="entry name" value="acpS"/>
    <property type="match status" value="1"/>
</dbReference>
<dbReference type="InterPro" id="IPR004568">
    <property type="entry name" value="Ppantetheine-prot_Trfase_dom"/>
</dbReference>
<dbReference type="AlphaFoldDB" id="A0A1M7YEU1"/>
<evidence type="ECO:0000256" key="1">
    <source>
        <dbReference type="ARBA" id="ARBA00022516"/>
    </source>
</evidence>
<keyword evidence="11" id="KW-1185">Reference proteome</keyword>
<feature type="binding site" evidence="8">
    <location>
        <position position="52"/>
    </location>
    <ligand>
        <name>Mg(2+)</name>
        <dbReference type="ChEBI" id="CHEBI:18420"/>
    </ligand>
</feature>
<evidence type="ECO:0000256" key="2">
    <source>
        <dbReference type="ARBA" id="ARBA00022679"/>
    </source>
</evidence>
<dbReference type="STRING" id="1121345.SAMN02745217_03019"/>
<dbReference type="NCBIfam" id="TIGR00556">
    <property type="entry name" value="pantethn_trn"/>
    <property type="match status" value="1"/>
</dbReference>
<keyword evidence="7 8" id="KW-0275">Fatty acid biosynthesis</keyword>
<feature type="binding site" evidence="8">
    <location>
        <position position="8"/>
    </location>
    <ligand>
        <name>Mg(2+)</name>
        <dbReference type="ChEBI" id="CHEBI:18420"/>
    </ligand>
</feature>
<evidence type="ECO:0000259" key="9">
    <source>
        <dbReference type="Pfam" id="PF01648"/>
    </source>
</evidence>
<protein>
    <recommendedName>
        <fullName evidence="8">Holo-[acyl-carrier-protein] synthase</fullName>
        <shortName evidence="8">Holo-ACP synthase</shortName>
        <ecNumber evidence="8">2.7.8.7</ecNumber>
    </recommendedName>
    <alternativeName>
        <fullName evidence="8">4'-phosphopantetheinyl transferase AcpS</fullName>
    </alternativeName>
</protein>
<feature type="domain" description="4'-phosphopantetheinyl transferase" evidence="9">
    <location>
        <begin position="4"/>
        <end position="93"/>
    </location>
</feature>
<keyword evidence="5 8" id="KW-0460">Magnesium</keyword>
<gene>
    <name evidence="8" type="primary">acpS</name>
    <name evidence="10" type="ORF">SAMN02745217_03019</name>
</gene>
<comment type="subcellular location">
    <subcellularLocation>
        <location evidence="8">Cytoplasm</location>
    </subcellularLocation>
</comment>
<dbReference type="RefSeq" id="WP_073589688.1">
    <property type="nucleotide sequence ID" value="NZ_FRFD01000009.1"/>
</dbReference>
<evidence type="ECO:0000256" key="5">
    <source>
        <dbReference type="ARBA" id="ARBA00022842"/>
    </source>
</evidence>
<sequence>MIIGIGTDLIEIKRVIKACEKEAFRKKIYTSLELELASKDRIKLAGNFAVKEAVSKMFGTGFYGVNPLDIEVLRDNLGKPYVNLHNGARELADKMDLKRILVTITNTSELVSAFVVGENAE</sequence>
<dbReference type="SUPFAM" id="SSF56214">
    <property type="entry name" value="4'-phosphopantetheinyl transferase"/>
    <property type="match status" value="1"/>
</dbReference>
<evidence type="ECO:0000256" key="7">
    <source>
        <dbReference type="ARBA" id="ARBA00023160"/>
    </source>
</evidence>
<dbReference type="Proteomes" id="UP000184612">
    <property type="component" value="Unassembled WGS sequence"/>
</dbReference>
<dbReference type="InterPro" id="IPR002582">
    <property type="entry name" value="ACPS"/>
</dbReference>